<feature type="transmembrane region" description="Helical" evidence="12">
    <location>
        <begin position="1306"/>
        <end position="1326"/>
    </location>
</feature>
<feature type="compositionally biased region" description="Low complexity" evidence="11">
    <location>
        <begin position="298"/>
        <end position="312"/>
    </location>
</feature>
<feature type="region of interest" description="Disordered" evidence="11">
    <location>
        <begin position="641"/>
        <end position="683"/>
    </location>
</feature>
<protein>
    <submittedName>
        <fullName evidence="15">Sodium channel protein type 9 subunit alpha</fullName>
    </submittedName>
</protein>
<evidence type="ECO:0000256" key="6">
    <source>
        <dbReference type="ARBA" id="ARBA00022989"/>
    </source>
</evidence>
<evidence type="ECO:0000256" key="9">
    <source>
        <dbReference type="ARBA" id="ARBA00023180"/>
    </source>
</evidence>
<accession>A0A0M0JTU7</accession>
<dbReference type="GO" id="GO:0001518">
    <property type="term" value="C:voltage-gated sodium channel complex"/>
    <property type="evidence" value="ECO:0007669"/>
    <property type="project" value="TreeGrafter"/>
</dbReference>
<organism evidence="15 16">
    <name type="scientific">Chrysochromulina tobinii</name>
    <dbReference type="NCBI Taxonomy" id="1460289"/>
    <lineage>
        <taxon>Eukaryota</taxon>
        <taxon>Haptista</taxon>
        <taxon>Haptophyta</taxon>
        <taxon>Prymnesiophyceae</taxon>
        <taxon>Prymnesiales</taxon>
        <taxon>Chrysochromulinaceae</taxon>
        <taxon>Chrysochromulina</taxon>
    </lineage>
</organism>
<feature type="transmembrane region" description="Helical" evidence="12">
    <location>
        <begin position="1003"/>
        <end position="1025"/>
    </location>
</feature>
<keyword evidence="3 12" id="KW-0812">Transmembrane</keyword>
<keyword evidence="8 12" id="KW-0472">Membrane</keyword>
<feature type="domain" description="Voltage-dependent L-type calcium channel IQ-associated" evidence="14">
    <location>
        <begin position="1348"/>
        <end position="1384"/>
    </location>
</feature>
<feature type="transmembrane region" description="Helical" evidence="12">
    <location>
        <begin position="456"/>
        <end position="482"/>
    </location>
</feature>
<feature type="transmembrane region" description="Helical" evidence="12">
    <location>
        <begin position="1204"/>
        <end position="1232"/>
    </location>
</feature>
<feature type="domain" description="Ion transport" evidence="13">
    <location>
        <begin position="1082"/>
        <end position="1335"/>
    </location>
</feature>
<comment type="subcellular location">
    <subcellularLocation>
        <location evidence="1">Membrane</location>
        <topology evidence="1">Multi-pass membrane protein</topology>
    </subcellularLocation>
</comment>
<evidence type="ECO:0000256" key="8">
    <source>
        <dbReference type="ARBA" id="ARBA00023136"/>
    </source>
</evidence>
<feature type="compositionally biased region" description="Polar residues" evidence="11">
    <location>
        <begin position="653"/>
        <end position="666"/>
    </location>
</feature>
<evidence type="ECO:0000256" key="7">
    <source>
        <dbReference type="ARBA" id="ARBA00023065"/>
    </source>
</evidence>
<feature type="transmembrane region" description="Helical" evidence="12">
    <location>
        <begin position="20"/>
        <end position="39"/>
    </location>
</feature>
<feature type="transmembrane region" description="Helical" evidence="12">
    <location>
        <begin position="251"/>
        <end position="276"/>
    </location>
</feature>
<feature type="domain" description="Ion transport" evidence="13">
    <location>
        <begin position="1"/>
        <end position="284"/>
    </location>
</feature>
<feature type="transmembrane region" description="Helical" evidence="12">
    <location>
        <begin position="422"/>
        <end position="444"/>
    </location>
</feature>
<evidence type="ECO:0000256" key="1">
    <source>
        <dbReference type="ARBA" id="ARBA00004141"/>
    </source>
</evidence>
<evidence type="ECO:0000313" key="15">
    <source>
        <dbReference type="EMBL" id="KOO29777.1"/>
    </source>
</evidence>
<dbReference type="Proteomes" id="UP000037460">
    <property type="component" value="Unassembled WGS sequence"/>
</dbReference>
<keyword evidence="6 12" id="KW-1133">Transmembrane helix</keyword>
<dbReference type="Pfam" id="PF16905">
    <property type="entry name" value="GPHH"/>
    <property type="match status" value="1"/>
</dbReference>
<dbReference type="Gene3D" id="1.20.120.350">
    <property type="entry name" value="Voltage-gated potassium channels. Chain C"/>
    <property type="match status" value="4"/>
</dbReference>
<dbReference type="PANTHER" id="PTHR10037:SF62">
    <property type="entry name" value="SODIUM CHANNEL PROTEIN 60E"/>
    <property type="match status" value="1"/>
</dbReference>
<dbReference type="InterPro" id="IPR031649">
    <property type="entry name" value="GPHH_dom"/>
</dbReference>
<dbReference type="InterPro" id="IPR005821">
    <property type="entry name" value="Ion_trans_dom"/>
</dbReference>
<evidence type="ECO:0000256" key="5">
    <source>
        <dbReference type="ARBA" id="ARBA00022882"/>
    </source>
</evidence>
<keyword evidence="2" id="KW-0813">Transport</keyword>
<dbReference type="InterPro" id="IPR027359">
    <property type="entry name" value="Volt_channel_dom_sf"/>
</dbReference>
<dbReference type="GO" id="GO:0005248">
    <property type="term" value="F:voltage-gated sodium channel activity"/>
    <property type="evidence" value="ECO:0007669"/>
    <property type="project" value="TreeGrafter"/>
</dbReference>
<feature type="compositionally biased region" description="Basic and acidic residues" evidence="11">
    <location>
        <begin position="667"/>
        <end position="683"/>
    </location>
</feature>
<evidence type="ECO:0000256" key="10">
    <source>
        <dbReference type="ARBA" id="ARBA00023303"/>
    </source>
</evidence>
<evidence type="ECO:0000256" key="12">
    <source>
        <dbReference type="SAM" id="Phobius"/>
    </source>
</evidence>
<dbReference type="InterPro" id="IPR043203">
    <property type="entry name" value="VGCC_Ca_Na"/>
</dbReference>
<keyword evidence="5" id="KW-0851">Voltage-gated channel</keyword>
<dbReference type="FunFam" id="1.20.120.350:FF:000009">
    <property type="entry name" value="Voltage-dependent T-type calcium channel subunit alpha"/>
    <property type="match status" value="1"/>
</dbReference>
<dbReference type="SUPFAM" id="SSF81324">
    <property type="entry name" value="Voltage-gated potassium channels"/>
    <property type="match status" value="4"/>
</dbReference>
<reference evidence="16" key="1">
    <citation type="journal article" date="2015" name="PLoS Genet.">
        <title>Genome Sequence and Transcriptome Analyses of Chrysochromulina tobin: Metabolic Tools for Enhanced Algal Fitness in the Prominent Order Prymnesiales (Haptophyceae).</title>
        <authorList>
            <person name="Hovde B.T."/>
            <person name="Deodato C.R."/>
            <person name="Hunsperger H.M."/>
            <person name="Ryken S.A."/>
            <person name="Yost W."/>
            <person name="Jha R.K."/>
            <person name="Patterson J."/>
            <person name="Monnat R.J. Jr."/>
            <person name="Barlow S.B."/>
            <person name="Starkenburg S.R."/>
            <person name="Cattolico R.A."/>
        </authorList>
    </citation>
    <scope>NUCLEOTIDE SEQUENCE</scope>
    <source>
        <strain evidence="16">CCMP291</strain>
    </source>
</reference>
<sequence>MASESPLDPEGTEKEAILGVFEWVFLIIFTLELLSKVLAYSFIWHREAYLRDPWCQLDFLVVSLAWLPILFPSMGNYSVLRAFRALRPLRALKRVPGMPLLVQWILSVLPKMGNVLGLGGFVFLVFGIVGMELFKGSLHYRCALPGFEETPGHPVSDVRRRLLEARVAADAGVSDIDQTAWDSGIPCNPHLDHAQQCPNGSACAYFDMDPNHGLTSFDSVAIFFITFFQSITCDFWATSMYSLMAAFSPLVWMYFVLIIMVVGFFVINLFLAVIFLEYSDTRAQLKLERSTATSARSSCSARTQSSSRSTDALGADGSEETSSDSVLGGHGQRAGNDERATLLAGESALSDGTTKPPRSFSDACADCSPDGLCRRPFRVIANAEWLNHTSTALVLVNMVLMCMAYEGMSEEYAADLESAATVITWCFIIEMGIKLIGLGCAAYWADGWNCLDGTIVILSIIEMLVTWLATASGANVSAFRVLRMLRMLRVLRVLRLMRSWKGLYKIVITFIRAIPQMNNLVVLMVLTMFMFALLGMQLLGGLYTPKTGYSLEPCPGGLCADESLEEKPYYHFDYCGPAMITIFILLTGEWFEALEPAAAILGAPVSLFFIFVVMLGKFLLLNLLIAVILNEFAEESSSPLSSLASTSRDRLTNRATESARNPSDTSRYAEEGEHASHDADAGDHNRKALLGSKAAADADPPWPEEHSLCCFGPHHPLRCFCRDLIAKPQFDQVIIAAIIVSSICLALDSPRLDPESDLAHTLQKMDIFFTGLFFGEMMTKVITFGFLFTKDAYLKSPWNQLDFCIVMISLILLLAESIPQLQPLRVLRITRVLRPLRLISRNAGMRLIITSLFKAMPAVGNVFGVIFVLQFVFSVVGMQLFSGSFGSCNDPTILTRLECDDNYVPPLARAPPLEANLPTAAVLARRELHGHAPISDGGWEGAGSGALRWSNPPRGSFDDFGQSMLVLYVMSSGDSWEKPMWIMMGASGSGHAAVRNDFSAASVFALVWMCMSYIFAINLFVGVVVDNFRRIQQQESGSATMTNEQQQWAATMKALANALPVKAQVPPKGYVRRICYHVITSQIFDSFITTAIIANIGVMACDFWGIEQDEQLFGYYNTAMQSFSYIYYIECILKMTAMGTDNYFADNWCRFDFFLVCTSLLDQFASQLLAQYFPLPPMLLRVLRVLRILRILRLLKGARELRNLIVTMVLSFPALFNVGSLLCLILFIYAVLGVNLFTFVSHHGVQGGITSFRNLDTFNSAFLVLFQCMTGDDWSSIMADAMQNEESGTCTQAAGDCGSTVAVPYFISYQVLSSFIFLNLVVAVIIENFATLHHTSSDLASASDLEMFSEAWAQYDPDATNFMKMEDVPKLIFQLPRPLGVKGKTFKQASTLCLSLKVPQLNGRVAFRDLLREIIQSNYYKSGADLDLFKEVVPGVVIPPLMVTLSPGNADEPEDLNEIIAMKIIEQDHVGRAAGG</sequence>
<evidence type="ECO:0000256" key="3">
    <source>
        <dbReference type="ARBA" id="ARBA00022692"/>
    </source>
</evidence>
<evidence type="ECO:0000256" key="4">
    <source>
        <dbReference type="ARBA" id="ARBA00022737"/>
    </source>
</evidence>
<keyword evidence="16" id="KW-1185">Reference proteome</keyword>
<gene>
    <name evidence="15" type="ORF">Ctob_005721</name>
</gene>
<feature type="transmembrane region" description="Helical" evidence="12">
    <location>
        <begin position="598"/>
        <end position="629"/>
    </location>
</feature>
<feature type="transmembrane region" description="Helical" evidence="12">
    <location>
        <begin position="862"/>
        <end position="881"/>
    </location>
</feature>
<comment type="caution">
    <text evidence="15">The sequence shown here is derived from an EMBL/GenBank/DDBJ whole genome shotgun (WGS) entry which is preliminary data.</text>
</comment>
<name>A0A0M0JTU7_9EUKA</name>
<proteinExistence type="predicted"/>
<feature type="transmembrane region" description="Helical" evidence="12">
    <location>
        <begin position="767"/>
        <end position="788"/>
    </location>
</feature>
<evidence type="ECO:0000256" key="2">
    <source>
        <dbReference type="ARBA" id="ARBA00022448"/>
    </source>
</evidence>
<dbReference type="PANTHER" id="PTHR10037">
    <property type="entry name" value="VOLTAGE-GATED CATION CHANNEL CALCIUM AND SODIUM"/>
    <property type="match status" value="1"/>
</dbReference>
<feature type="transmembrane region" description="Helical" evidence="12">
    <location>
        <begin position="220"/>
        <end position="239"/>
    </location>
</feature>
<keyword evidence="9" id="KW-0325">Glycoprotein</keyword>
<evidence type="ECO:0000259" key="14">
    <source>
        <dbReference type="Pfam" id="PF16905"/>
    </source>
</evidence>
<feature type="domain" description="Ion transport" evidence="13">
    <location>
        <begin position="729"/>
        <end position="1035"/>
    </location>
</feature>
<dbReference type="Gene3D" id="1.10.287.70">
    <property type="match status" value="4"/>
</dbReference>
<feature type="transmembrane region" description="Helical" evidence="12">
    <location>
        <begin position="520"/>
        <end position="543"/>
    </location>
</feature>
<evidence type="ECO:0000259" key="13">
    <source>
        <dbReference type="Pfam" id="PF00520"/>
    </source>
</evidence>
<dbReference type="EMBL" id="JWZX01002363">
    <property type="protein sequence ID" value="KOO29777.1"/>
    <property type="molecule type" value="Genomic_DNA"/>
</dbReference>
<keyword evidence="10 15" id="KW-0407">Ion channel</keyword>
<keyword evidence="7" id="KW-0406">Ion transport</keyword>
<evidence type="ECO:0000313" key="16">
    <source>
        <dbReference type="Proteomes" id="UP000037460"/>
    </source>
</evidence>
<dbReference type="OrthoDB" id="431720at2759"/>
<evidence type="ECO:0000256" key="11">
    <source>
        <dbReference type="SAM" id="MobiDB-lite"/>
    </source>
</evidence>
<feature type="transmembrane region" description="Helical" evidence="12">
    <location>
        <begin position="800"/>
        <end position="818"/>
    </location>
</feature>
<dbReference type="GO" id="GO:0022843">
    <property type="term" value="F:voltage-gated monoatomic cation channel activity"/>
    <property type="evidence" value="ECO:0007669"/>
    <property type="project" value="UniProtKB-ARBA"/>
</dbReference>
<dbReference type="Pfam" id="PF00520">
    <property type="entry name" value="Ion_trans"/>
    <property type="match status" value="4"/>
</dbReference>
<feature type="transmembrane region" description="Helical" evidence="12">
    <location>
        <begin position="59"/>
        <end position="79"/>
    </location>
</feature>
<feature type="region of interest" description="Disordered" evidence="11">
    <location>
        <begin position="298"/>
        <end position="334"/>
    </location>
</feature>
<feature type="domain" description="Ion transport" evidence="13">
    <location>
        <begin position="385"/>
        <end position="636"/>
    </location>
</feature>
<dbReference type="Gene3D" id="1.10.238.10">
    <property type="entry name" value="EF-hand"/>
    <property type="match status" value="1"/>
</dbReference>
<feature type="transmembrane region" description="Helical" evidence="12">
    <location>
        <begin position="115"/>
        <end position="134"/>
    </location>
</feature>
<keyword evidence="4" id="KW-0677">Repeat</keyword>